<organism evidence="1 2">
    <name type="scientific">Vibrio phage pTD1</name>
    <dbReference type="NCBI Taxonomy" id="1938577"/>
    <lineage>
        <taxon>Viruses</taxon>
        <taxon>Duplodnaviria</taxon>
        <taxon>Heunggongvirae</taxon>
        <taxon>Uroviricota</taxon>
        <taxon>Caudoviricetes</taxon>
        <taxon>Chimalliviridae</taxon>
        <taxon>Gorgonvirinae</taxon>
        <taxon>Tidunavirus</taxon>
        <taxon>Tidunavirus pTD1</taxon>
    </lineage>
</organism>
<dbReference type="GeneID" id="40075182"/>
<evidence type="ECO:0000313" key="2">
    <source>
        <dbReference type="Proteomes" id="UP000221243"/>
    </source>
</evidence>
<dbReference type="Proteomes" id="UP000221243">
    <property type="component" value="Segment"/>
</dbReference>
<dbReference type="OrthoDB" id="32253at10239"/>
<dbReference type="KEGG" id="vg:40075182"/>
<reference evidence="1 2" key="1">
    <citation type="submission" date="2017-01" db="EMBL/GenBank/DDBJ databases">
        <title>Complete Genome Sequence of Vibrio Parahaemolyticus Bacteriophage pTD1.</title>
        <authorList>
            <person name="Midorikawa Y."/>
            <person name="Sano M."/>
        </authorList>
    </citation>
    <scope>NUCLEOTIDE SEQUENCE [LARGE SCALE GENOMIC DNA]</scope>
    <source>
        <strain evidence="1">PTD1</strain>
    </source>
</reference>
<sequence>MESFIYKGTNYLDLVKATFGKHTIFVSKWDVETKRLGHVIQLTEERPVEFNTELCIELNLTIYTSMLIYITDSLQALEIAKDLSSELDKEVTIYSHARHLARFLKGEQVGQIRTLDDFYTNITNEERAMTRLQ</sequence>
<keyword evidence="2" id="KW-1185">Reference proteome</keyword>
<name>A0A1Q2U324_9CAUD</name>
<proteinExistence type="predicted"/>
<protein>
    <submittedName>
        <fullName evidence="1">Uncharacterized protein</fullName>
    </submittedName>
</protein>
<accession>A0A1Q2U324</accession>
<dbReference type="RefSeq" id="YP_009599453.1">
    <property type="nucleotide sequence ID" value="NC_041916.1"/>
</dbReference>
<dbReference type="EMBL" id="AP017972">
    <property type="protein sequence ID" value="BAW98375.1"/>
    <property type="molecule type" value="Genomic_DNA"/>
</dbReference>
<evidence type="ECO:0000313" key="1">
    <source>
        <dbReference type="EMBL" id="BAW98375.1"/>
    </source>
</evidence>